<protein>
    <submittedName>
        <fullName evidence="1">Uncharacterized protein</fullName>
    </submittedName>
</protein>
<reference evidence="1" key="1">
    <citation type="submission" date="2020-05" db="EMBL/GenBank/DDBJ databases">
        <title>WGS assembly of Panicum virgatum.</title>
        <authorList>
            <person name="Lovell J.T."/>
            <person name="Jenkins J."/>
            <person name="Shu S."/>
            <person name="Juenger T.E."/>
            <person name="Schmutz J."/>
        </authorList>
    </citation>
    <scope>NUCLEOTIDE SEQUENCE</scope>
    <source>
        <strain evidence="1">AP13</strain>
    </source>
</reference>
<evidence type="ECO:0000313" key="1">
    <source>
        <dbReference type="EMBL" id="KAG2578576.1"/>
    </source>
</evidence>
<evidence type="ECO:0000313" key="2">
    <source>
        <dbReference type="Proteomes" id="UP000823388"/>
    </source>
</evidence>
<gene>
    <name evidence="1" type="ORF">PVAP13_6NG119603</name>
</gene>
<comment type="caution">
    <text evidence="1">The sequence shown here is derived from an EMBL/GenBank/DDBJ whole genome shotgun (WGS) entry which is preliminary data.</text>
</comment>
<dbReference type="Proteomes" id="UP000823388">
    <property type="component" value="Chromosome 6N"/>
</dbReference>
<dbReference type="AlphaFoldDB" id="A0A8T0QZS6"/>
<proteinExistence type="predicted"/>
<name>A0A8T0QZS6_PANVG</name>
<sequence>MVSVIGKEEGTLARPLLAERKLDSSGVASPISASAPISVPSATGKQRPLLRPPPSFLWPADSSGVASAHQQNPTELWSEVASTRCRISRVGWDQQPGQWLEGKNQAIHCIGPALIVKPGQLFGAFMPRQVQGLFHCLVGSCTLVCPWNAGMLDASKGTLGRAATAKWIKKLT</sequence>
<accession>A0A8T0QZS6</accession>
<keyword evidence="2" id="KW-1185">Reference proteome</keyword>
<dbReference type="EMBL" id="CM029048">
    <property type="protein sequence ID" value="KAG2578576.1"/>
    <property type="molecule type" value="Genomic_DNA"/>
</dbReference>
<organism evidence="1 2">
    <name type="scientific">Panicum virgatum</name>
    <name type="common">Blackwell switchgrass</name>
    <dbReference type="NCBI Taxonomy" id="38727"/>
    <lineage>
        <taxon>Eukaryota</taxon>
        <taxon>Viridiplantae</taxon>
        <taxon>Streptophyta</taxon>
        <taxon>Embryophyta</taxon>
        <taxon>Tracheophyta</taxon>
        <taxon>Spermatophyta</taxon>
        <taxon>Magnoliopsida</taxon>
        <taxon>Liliopsida</taxon>
        <taxon>Poales</taxon>
        <taxon>Poaceae</taxon>
        <taxon>PACMAD clade</taxon>
        <taxon>Panicoideae</taxon>
        <taxon>Panicodae</taxon>
        <taxon>Paniceae</taxon>
        <taxon>Panicinae</taxon>
        <taxon>Panicum</taxon>
        <taxon>Panicum sect. Hiantes</taxon>
    </lineage>
</organism>